<dbReference type="InterPro" id="IPR039922">
    <property type="entry name" value="POFUT1"/>
</dbReference>
<dbReference type="InterPro" id="IPR019378">
    <property type="entry name" value="GDP-Fuc_O-FucTrfase"/>
</dbReference>
<comment type="pathway">
    <text evidence="2">Protein modification; protein glycosylation.</text>
</comment>
<evidence type="ECO:0000313" key="17">
    <source>
        <dbReference type="Proteomes" id="UP000887540"/>
    </source>
</evidence>
<evidence type="ECO:0000256" key="3">
    <source>
        <dbReference type="ARBA" id="ARBA00010626"/>
    </source>
</evidence>
<dbReference type="GO" id="GO:0006004">
    <property type="term" value="P:fucose metabolic process"/>
    <property type="evidence" value="ECO:0007669"/>
    <property type="project" value="UniProtKB-KW"/>
</dbReference>
<accession>A0A914DE57</accession>
<evidence type="ECO:0000256" key="6">
    <source>
        <dbReference type="ARBA" id="ARBA00022676"/>
    </source>
</evidence>
<dbReference type="Gene3D" id="3.40.50.11340">
    <property type="match status" value="1"/>
</dbReference>
<dbReference type="PANTHER" id="PTHR21420">
    <property type="entry name" value="GDP-FUCOSE PROTEIN O-FUCOSYLTRANSFERASE 1"/>
    <property type="match status" value="1"/>
</dbReference>
<dbReference type="PANTHER" id="PTHR21420:SF10">
    <property type="entry name" value="GDP-FUCOSE PROTEIN O-FUCOSYLTRANSFERASE 1"/>
    <property type="match status" value="1"/>
</dbReference>
<dbReference type="AlphaFoldDB" id="A0A914DE57"/>
<keyword evidence="10" id="KW-1015">Disulfide bond</keyword>
<evidence type="ECO:0000256" key="12">
    <source>
        <dbReference type="ARBA" id="ARBA00023253"/>
    </source>
</evidence>
<protein>
    <recommendedName>
        <fullName evidence="5">GDP-fucose protein O-fucosyltransferase 1</fullName>
        <ecNumber evidence="4">2.4.1.221</ecNumber>
    </recommendedName>
    <alternativeName>
        <fullName evidence="14">Peptide-O-fucosyltransferase 1</fullName>
    </alternativeName>
</protein>
<keyword evidence="17" id="KW-1185">Reference proteome</keyword>
<comment type="subcellular location">
    <subcellularLocation>
        <location evidence="1">Endoplasmic reticulum</location>
    </subcellularLocation>
</comment>
<dbReference type="Gene3D" id="3.40.50.11350">
    <property type="match status" value="1"/>
</dbReference>
<name>A0A914DE57_9BILA</name>
<comment type="similarity">
    <text evidence="3">Belongs to the glycosyltransferase 65 family.</text>
</comment>
<keyword evidence="9" id="KW-0914">Notch signaling pathway</keyword>
<dbReference type="WBParaSite" id="ACRNAN_scaffold2369.g16367.t1">
    <property type="protein sequence ID" value="ACRNAN_scaffold2369.g16367.t1"/>
    <property type="gene ID" value="ACRNAN_scaffold2369.g16367"/>
</dbReference>
<keyword evidence="8" id="KW-0256">Endoplasmic reticulum</keyword>
<evidence type="ECO:0000256" key="2">
    <source>
        <dbReference type="ARBA" id="ARBA00004922"/>
    </source>
</evidence>
<dbReference type="GO" id="GO:0005783">
    <property type="term" value="C:endoplasmic reticulum"/>
    <property type="evidence" value="ECO:0007669"/>
    <property type="project" value="UniProtKB-SubCell"/>
</dbReference>
<evidence type="ECO:0000256" key="8">
    <source>
        <dbReference type="ARBA" id="ARBA00022824"/>
    </source>
</evidence>
<dbReference type="CDD" id="cd11302">
    <property type="entry name" value="O-FucT-1"/>
    <property type="match status" value="1"/>
</dbReference>
<dbReference type="EC" id="2.4.1.221" evidence="4"/>
<keyword evidence="13" id="KW-0119">Carbohydrate metabolism</keyword>
<comment type="catalytic activity">
    <reaction evidence="16">
        <text>L-seryl-[protein] + GDP-beta-L-fucose = 3-O-(alpha-L-fucosyl)-L-seryl-[protein] + GDP + H(+)</text>
        <dbReference type="Rhea" id="RHEA:63644"/>
        <dbReference type="Rhea" id="RHEA-COMP:9863"/>
        <dbReference type="Rhea" id="RHEA-COMP:17914"/>
        <dbReference type="ChEBI" id="CHEBI:15378"/>
        <dbReference type="ChEBI" id="CHEBI:29999"/>
        <dbReference type="ChEBI" id="CHEBI:57273"/>
        <dbReference type="ChEBI" id="CHEBI:58189"/>
        <dbReference type="ChEBI" id="CHEBI:189632"/>
        <dbReference type="EC" id="2.4.1.221"/>
    </reaction>
    <physiologicalReaction direction="left-to-right" evidence="16">
        <dbReference type="Rhea" id="RHEA:63645"/>
    </physiologicalReaction>
</comment>
<reference evidence="18" key="1">
    <citation type="submission" date="2022-11" db="UniProtKB">
        <authorList>
            <consortium name="WormBaseParasite"/>
        </authorList>
    </citation>
    <scope>IDENTIFICATION</scope>
</reference>
<evidence type="ECO:0000256" key="4">
    <source>
        <dbReference type="ARBA" id="ARBA00012196"/>
    </source>
</evidence>
<proteinExistence type="inferred from homology"/>
<evidence type="ECO:0000256" key="10">
    <source>
        <dbReference type="ARBA" id="ARBA00023157"/>
    </source>
</evidence>
<organism evidence="17 18">
    <name type="scientific">Acrobeloides nanus</name>
    <dbReference type="NCBI Taxonomy" id="290746"/>
    <lineage>
        <taxon>Eukaryota</taxon>
        <taxon>Metazoa</taxon>
        <taxon>Ecdysozoa</taxon>
        <taxon>Nematoda</taxon>
        <taxon>Chromadorea</taxon>
        <taxon>Rhabditida</taxon>
        <taxon>Tylenchina</taxon>
        <taxon>Cephalobomorpha</taxon>
        <taxon>Cephaloboidea</taxon>
        <taxon>Cephalobidae</taxon>
        <taxon>Acrobeloides</taxon>
    </lineage>
</organism>
<dbReference type="Pfam" id="PF10250">
    <property type="entry name" value="O-FucT"/>
    <property type="match status" value="1"/>
</dbReference>
<dbReference type="GO" id="GO:0007219">
    <property type="term" value="P:Notch signaling pathway"/>
    <property type="evidence" value="ECO:0007669"/>
    <property type="project" value="UniProtKB-KW"/>
</dbReference>
<evidence type="ECO:0000256" key="16">
    <source>
        <dbReference type="ARBA" id="ARBA00048647"/>
    </source>
</evidence>
<sequence length="357" mass="41256">MGRFGNQMDQFLGVLFFAKSLNRTLVLPPMVEYPSGSPKAQMFDFTNYFQVEPLKKYHRVIPMNNFMKKIAPQVWPPSKRKVLCWNARKSFYDENAPPSCQAKEGNPFGPFWDHFNINFVGDLYFGDISGGHDVSTIASKNAWKERFPAENFPVLAFTSAPAPFPVRDQDRELHHYIHWNSRIEEKAKNFIRENLPRPFVGIHLRNNLDWDNVCKPLKEGQEVSNIFDSPQCLGYYNENGKLTYDICQPSEKIILDTVEDKVASMGAKSVFVASDRDHMIVDLNDRLKRYKAKAYRLDPDDPHLSLAILGKADHFIGNCVSSFSAFVTRQRRFTNREEFSSTSFFGYKPKTKRKIEL</sequence>
<evidence type="ECO:0000256" key="14">
    <source>
        <dbReference type="ARBA" id="ARBA00033080"/>
    </source>
</evidence>
<evidence type="ECO:0000313" key="18">
    <source>
        <dbReference type="WBParaSite" id="ACRNAN_scaffold2369.g16367.t1"/>
    </source>
</evidence>
<dbReference type="Proteomes" id="UP000887540">
    <property type="component" value="Unplaced"/>
</dbReference>
<keyword evidence="12" id="KW-0294">Fucose metabolism</keyword>
<evidence type="ECO:0000256" key="1">
    <source>
        <dbReference type="ARBA" id="ARBA00004240"/>
    </source>
</evidence>
<evidence type="ECO:0000256" key="5">
    <source>
        <dbReference type="ARBA" id="ARBA00021745"/>
    </source>
</evidence>
<evidence type="ECO:0000256" key="13">
    <source>
        <dbReference type="ARBA" id="ARBA00023277"/>
    </source>
</evidence>
<keyword evidence="7" id="KW-0808">Transferase</keyword>
<comment type="catalytic activity">
    <reaction evidence="15">
        <text>L-threonyl-[protein] + GDP-beta-L-fucose = 3-O-(alpha-L-fucosyl)-L-threonyl-[protein] + GDP + H(+)</text>
        <dbReference type="Rhea" id="RHEA:70491"/>
        <dbReference type="Rhea" id="RHEA-COMP:11060"/>
        <dbReference type="Rhea" id="RHEA-COMP:17915"/>
        <dbReference type="ChEBI" id="CHEBI:15378"/>
        <dbReference type="ChEBI" id="CHEBI:30013"/>
        <dbReference type="ChEBI" id="CHEBI:57273"/>
        <dbReference type="ChEBI" id="CHEBI:58189"/>
        <dbReference type="ChEBI" id="CHEBI:189631"/>
        <dbReference type="EC" id="2.4.1.221"/>
    </reaction>
    <physiologicalReaction direction="left-to-right" evidence="15">
        <dbReference type="Rhea" id="RHEA:70492"/>
    </physiologicalReaction>
</comment>
<dbReference type="GO" id="GO:0046922">
    <property type="term" value="F:peptide-O-fucosyltransferase activity"/>
    <property type="evidence" value="ECO:0007669"/>
    <property type="project" value="UniProtKB-EC"/>
</dbReference>
<keyword evidence="11" id="KW-0325">Glycoprotein</keyword>
<evidence type="ECO:0000256" key="9">
    <source>
        <dbReference type="ARBA" id="ARBA00022976"/>
    </source>
</evidence>
<evidence type="ECO:0000256" key="15">
    <source>
        <dbReference type="ARBA" id="ARBA00047273"/>
    </source>
</evidence>
<evidence type="ECO:0000256" key="7">
    <source>
        <dbReference type="ARBA" id="ARBA00022679"/>
    </source>
</evidence>
<evidence type="ECO:0000256" key="11">
    <source>
        <dbReference type="ARBA" id="ARBA00023180"/>
    </source>
</evidence>
<keyword evidence="6" id="KW-0328">Glycosyltransferase</keyword>